<dbReference type="Proteomes" id="UP000318709">
    <property type="component" value="Chromosome"/>
</dbReference>
<proteinExistence type="predicted"/>
<reference evidence="1 2" key="1">
    <citation type="submission" date="2019-03" db="EMBL/GenBank/DDBJ databases">
        <title>The complete genome sequence of Swingsia_sp. F3b2 LMG30590(T).</title>
        <authorList>
            <person name="Chua K.-O."/>
            <person name="Chan K.-G."/>
            <person name="See-Too W.-S."/>
        </authorList>
    </citation>
    <scope>NUCLEOTIDE SEQUENCE [LARGE SCALE GENOMIC DNA]</scope>
    <source>
        <strain evidence="1 2">F3b2</strain>
    </source>
</reference>
<dbReference type="OrthoDB" id="9813502at2"/>
<gene>
    <name evidence="1" type="ORF">E3E12_06120</name>
</gene>
<dbReference type="KEGG" id="swf:E3E12_06120"/>
<organism evidence="1 2">
    <name type="scientific">Formicincola oecophyllae</name>
    <dbReference type="NCBI Taxonomy" id="2558361"/>
    <lineage>
        <taxon>Bacteria</taxon>
        <taxon>Pseudomonadati</taxon>
        <taxon>Pseudomonadota</taxon>
        <taxon>Alphaproteobacteria</taxon>
        <taxon>Acetobacterales</taxon>
        <taxon>Acetobacteraceae</taxon>
        <taxon>Formicincola</taxon>
    </lineage>
</organism>
<keyword evidence="2" id="KW-1185">Reference proteome</keyword>
<dbReference type="RefSeq" id="WP_141443538.1">
    <property type="nucleotide sequence ID" value="NZ_CP038231.1"/>
</dbReference>
<name>A0A4Y6UA49_9PROT</name>
<evidence type="ECO:0000313" key="1">
    <source>
        <dbReference type="EMBL" id="QDH13830.1"/>
    </source>
</evidence>
<evidence type="ECO:0000313" key="2">
    <source>
        <dbReference type="Proteomes" id="UP000318709"/>
    </source>
</evidence>
<dbReference type="EMBL" id="CP038231">
    <property type="protein sequence ID" value="QDH13830.1"/>
    <property type="molecule type" value="Genomic_DNA"/>
</dbReference>
<dbReference type="AlphaFoldDB" id="A0A4Y6UA49"/>
<accession>A0A4Y6UA49</accession>
<sequence length="205" mass="23268">MALPPNAIKAGVTEKLVRDFQHALQDCLENGETFRTFLKSFDTIVKKHDWTYQGETEARAELIYNLNTFAFYDQRRHKQMTESMALELYPFWRYRCGPCIPPCNHDQWEGILLPTAHPWWSSHFPANNRYCHCHVEVISIGKMEREKLTVSPVPGEGLQTATDPLTGEVIRVPAGVEAGFEDSPAHPGKLKRILLLSLVLPLPAG</sequence>
<protein>
    <submittedName>
        <fullName evidence="1">Uncharacterized protein</fullName>
    </submittedName>
</protein>